<dbReference type="PANTHER" id="PTHR13832:SF792">
    <property type="entry name" value="GM14286P"/>
    <property type="match status" value="1"/>
</dbReference>
<name>A0A5C3LIK7_9AGAR</name>
<evidence type="ECO:0000313" key="7">
    <source>
        <dbReference type="Proteomes" id="UP000308652"/>
    </source>
</evidence>
<evidence type="ECO:0000256" key="4">
    <source>
        <dbReference type="RuleBase" id="RU003465"/>
    </source>
</evidence>
<proteinExistence type="inferred from homology"/>
<keyword evidence="7" id="KW-1185">Reference proteome</keyword>
<dbReference type="InterPro" id="IPR036457">
    <property type="entry name" value="PPM-type-like_dom_sf"/>
</dbReference>
<dbReference type="GO" id="GO:0004722">
    <property type="term" value="F:protein serine/threonine phosphatase activity"/>
    <property type="evidence" value="ECO:0007669"/>
    <property type="project" value="InterPro"/>
</dbReference>
<feature type="domain" description="PPM-type phosphatase" evidence="5">
    <location>
        <begin position="14"/>
        <end position="320"/>
    </location>
</feature>
<keyword evidence="1" id="KW-0479">Metal-binding</keyword>
<evidence type="ECO:0000313" key="6">
    <source>
        <dbReference type="EMBL" id="TFK31726.1"/>
    </source>
</evidence>
<dbReference type="OrthoDB" id="420076at2759"/>
<evidence type="ECO:0000256" key="3">
    <source>
        <dbReference type="ARBA" id="ARBA00022912"/>
    </source>
</evidence>
<dbReference type="PROSITE" id="PS01032">
    <property type="entry name" value="PPM_1"/>
    <property type="match status" value="1"/>
</dbReference>
<dbReference type="GO" id="GO:0046872">
    <property type="term" value="F:metal ion binding"/>
    <property type="evidence" value="ECO:0007669"/>
    <property type="project" value="UniProtKB-KW"/>
</dbReference>
<dbReference type="InterPro" id="IPR001932">
    <property type="entry name" value="PPM-type_phosphatase-like_dom"/>
</dbReference>
<accession>A0A5C3LIK7</accession>
<dbReference type="PROSITE" id="PS51746">
    <property type="entry name" value="PPM_2"/>
    <property type="match status" value="1"/>
</dbReference>
<dbReference type="SUPFAM" id="SSF81606">
    <property type="entry name" value="PP2C-like"/>
    <property type="match status" value="1"/>
</dbReference>
<dbReference type="Proteomes" id="UP000308652">
    <property type="component" value="Unassembled WGS sequence"/>
</dbReference>
<dbReference type="PANTHER" id="PTHR13832">
    <property type="entry name" value="PROTEIN PHOSPHATASE 2C"/>
    <property type="match status" value="1"/>
</dbReference>
<dbReference type="InterPro" id="IPR000222">
    <property type="entry name" value="PP2C_BS"/>
</dbReference>
<gene>
    <name evidence="6" type="ORF">BDQ12DRAFT_92873</name>
</gene>
<dbReference type="Pfam" id="PF00481">
    <property type="entry name" value="PP2C"/>
    <property type="match status" value="1"/>
</dbReference>
<keyword evidence="2 4" id="KW-0378">Hydrolase</keyword>
<evidence type="ECO:0000256" key="1">
    <source>
        <dbReference type="ARBA" id="ARBA00022723"/>
    </source>
</evidence>
<keyword evidence="3 4" id="KW-0904">Protein phosphatase</keyword>
<dbReference type="Gene3D" id="3.60.40.10">
    <property type="entry name" value="PPM-type phosphatase domain"/>
    <property type="match status" value="1"/>
</dbReference>
<dbReference type="CDD" id="cd00143">
    <property type="entry name" value="PP2Cc"/>
    <property type="match status" value="1"/>
</dbReference>
<dbReference type="SMART" id="SM00332">
    <property type="entry name" value="PP2Cc"/>
    <property type="match status" value="1"/>
</dbReference>
<organism evidence="6 7">
    <name type="scientific">Crucibulum laeve</name>
    <dbReference type="NCBI Taxonomy" id="68775"/>
    <lineage>
        <taxon>Eukaryota</taxon>
        <taxon>Fungi</taxon>
        <taxon>Dikarya</taxon>
        <taxon>Basidiomycota</taxon>
        <taxon>Agaricomycotina</taxon>
        <taxon>Agaricomycetes</taxon>
        <taxon>Agaricomycetidae</taxon>
        <taxon>Agaricales</taxon>
        <taxon>Agaricineae</taxon>
        <taxon>Nidulariaceae</taxon>
        <taxon>Crucibulum</taxon>
    </lineage>
</organism>
<protein>
    <submittedName>
        <fullName evidence="6">Phosphatase 2C-like domain-containing protein</fullName>
    </submittedName>
</protein>
<sequence length="320" mass="35195">MNNRIHTSQETHAGICIHVVQYQPTERPIEDRFSIDFEEHSKRLIVGVYDGHGGVATSDHISKVLPAAILGSQPSDHAKTFEAVDSEMLTAFQKDHSLFRSKSSKWVQNADVIKSGCTALVLEINVDDLTALFANAGDCRLVIANSNGDQEALLQTTDLNAKSLSEQERLAREHPGEELVVVSGRLFGKLMSTRGFGDGYYKLPTGILNRQHKKYINVLSSIETSSKVPMSDQYDSYFYGYKTPPYVVSTPVTGLTQLEKGNFVIMATDGLWDLVSTDDAVRIVQEGIVSAAESLANYLLDTVMSITPPGDDVTIIILRL</sequence>
<evidence type="ECO:0000259" key="5">
    <source>
        <dbReference type="PROSITE" id="PS51746"/>
    </source>
</evidence>
<dbReference type="EMBL" id="ML213714">
    <property type="protein sequence ID" value="TFK31726.1"/>
    <property type="molecule type" value="Genomic_DNA"/>
</dbReference>
<reference evidence="6 7" key="1">
    <citation type="journal article" date="2019" name="Nat. Ecol. Evol.">
        <title>Megaphylogeny resolves global patterns of mushroom evolution.</title>
        <authorList>
            <person name="Varga T."/>
            <person name="Krizsan K."/>
            <person name="Foldi C."/>
            <person name="Dima B."/>
            <person name="Sanchez-Garcia M."/>
            <person name="Sanchez-Ramirez S."/>
            <person name="Szollosi G.J."/>
            <person name="Szarkandi J.G."/>
            <person name="Papp V."/>
            <person name="Albert L."/>
            <person name="Andreopoulos W."/>
            <person name="Angelini C."/>
            <person name="Antonin V."/>
            <person name="Barry K.W."/>
            <person name="Bougher N.L."/>
            <person name="Buchanan P."/>
            <person name="Buyck B."/>
            <person name="Bense V."/>
            <person name="Catcheside P."/>
            <person name="Chovatia M."/>
            <person name="Cooper J."/>
            <person name="Damon W."/>
            <person name="Desjardin D."/>
            <person name="Finy P."/>
            <person name="Geml J."/>
            <person name="Haridas S."/>
            <person name="Hughes K."/>
            <person name="Justo A."/>
            <person name="Karasinski D."/>
            <person name="Kautmanova I."/>
            <person name="Kiss B."/>
            <person name="Kocsube S."/>
            <person name="Kotiranta H."/>
            <person name="LaButti K.M."/>
            <person name="Lechner B.E."/>
            <person name="Liimatainen K."/>
            <person name="Lipzen A."/>
            <person name="Lukacs Z."/>
            <person name="Mihaltcheva S."/>
            <person name="Morgado L.N."/>
            <person name="Niskanen T."/>
            <person name="Noordeloos M.E."/>
            <person name="Ohm R.A."/>
            <person name="Ortiz-Santana B."/>
            <person name="Ovrebo C."/>
            <person name="Racz N."/>
            <person name="Riley R."/>
            <person name="Savchenko A."/>
            <person name="Shiryaev A."/>
            <person name="Soop K."/>
            <person name="Spirin V."/>
            <person name="Szebenyi C."/>
            <person name="Tomsovsky M."/>
            <person name="Tulloss R.E."/>
            <person name="Uehling J."/>
            <person name="Grigoriev I.V."/>
            <person name="Vagvolgyi C."/>
            <person name="Papp T."/>
            <person name="Martin F.M."/>
            <person name="Miettinen O."/>
            <person name="Hibbett D.S."/>
            <person name="Nagy L.G."/>
        </authorList>
    </citation>
    <scope>NUCLEOTIDE SEQUENCE [LARGE SCALE GENOMIC DNA]</scope>
    <source>
        <strain evidence="6 7">CBS 166.37</strain>
    </source>
</reference>
<comment type="similarity">
    <text evidence="4">Belongs to the PP2C family.</text>
</comment>
<dbReference type="InterPro" id="IPR015655">
    <property type="entry name" value="PP2C"/>
</dbReference>
<evidence type="ECO:0000256" key="2">
    <source>
        <dbReference type="ARBA" id="ARBA00022801"/>
    </source>
</evidence>
<dbReference type="STRING" id="68775.A0A5C3LIK7"/>
<dbReference type="AlphaFoldDB" id="A0A5C3LIK7"/>